<keyword evidence="3" id="KW-1185">Reference proteome</keyword>
<proteinExistence type="predicted"/>
<dbReference type="AlphaFoldDB" id="A0A2N5WXI0"/>
<organism evidence="2 3">
    <name type="scientific">Pseudohalioglobus lutimaris</name>
    <dbReference type="NCBI Taxonomy" id="1737061"/>
    <lineage>
        <taxon>Bacteria</taxon>
        <taxon>Pseudomonadati</taxon>
        <taxon>Pseudomonadota</taxon>
        <taxon>Gammaproteobacteria</taxon>
        <taxon>Cellvibrionales</taxon>
        <taxon>Halieaceae</taxon>
        <taxon>Pseudohalioglobus</taxon>
    </lineage>
</organism>
<feature type="chain" id="PRO_5014820926" evidence="1">
    <location>
        <begin position="25"/>
        <end position="127"/>
    </location>
</feature>
<dbReference type="OrthoDB" id="6332945at2"/>
<evidence type="ECO:0000313" key="2">
    <source>
        <dbReference type="EMBL" id="PLW66952.1"/>
    </source>
</evidence>
<protein>
    <submittedName>
        <fullName evidence="2">Uncharacterized protein</fullName>
    </submittedName>
</protein>
<dbReference type="EMBL" id="PKUS01000041">
    <property type="protein sequence ID" value="PLW66952.1"/>
    <property type="molecule type" value="Genomic_DNA"/>
</dbReference>
<accession>A0A2N5WXI0</accession>
<evidence type="ECO:0000256" key="1">
    <source>
        <dbReference type="SAM" id="SignalP"/>
    </source>
</evidence>
<evidence type="ECO:0000313" key="3">
    <source>
        <dbReference type="Proteomes" id="UP000235005"/>
    </source>
</evidence>
<gene>
    <name evidence="2" type="ORF">C0039_19275</name>
</gene>
<feature type="signal peptide" evidence="1">
    <location>
        <begin position="1"/>
        <end position="24"/>
    </location>
</feature>
<dbReference type="RefSeq" id="WP_075998765.1">
    <property type="nucleotide sequence ID" value="NZ_PKUS01000041.1"/>
</dbReference>
<dbReference type="Proteomes" id="UP000235005">
    <property type="component" value="Unassembled WGS sequence"/>
</dbReference>
<reference evidence="2 3" key="1">
    <citation type="submission" date="2018-01" db="EMBL/GenBank/DDBJ databases">
        <title>The draft genome sequence of Halioglobus lutimaris HF004.</title>
        <authorList>
            <person name="Du Z.-J."/>
            <person name="Shi M.-J."/>
        </authorList>
    </citation>
    <scope>NUCLEOTIDE SEQUENCE [LARGE SCALE GENOMIC DNA]</scope>
    <source>
        <strain evidence="2 3">HF004</strain>
    </source>
</reference>
<name>A0A2N5WXI0_9GAMM</name>
<comment type="caution">
    <text evidence="2">The sequence shown here is derived from an EMBL/GenBank/DDBJ whole genome shotgun (WGS) entry which is preliminary data.</text>
</comment>
<sequence length="127" mass="13741">MLFPRLLNVGAGMALLLAMTTASAESLESAANDLCEKVKACSLAELNQQELTPELKAMMEPILEGMCAAMSEGIQEVPVEHELYASAVACMRSMANLSCADFRDGSRVETPECLSYREKAEKIYNGS</sequence>
<keyword evidence="1" id="KW-0732">Signal</keyword>